<dbReference type="GO" id="GO:0015140">
    <property type="term" value="F:malate transmembrane transporter activity"/>
    <property type="evidence" value="ECO:0007669"/>
    <property type="project" value="UniProtKB-ARBA"/>
</dbReference>
<feature type="transmembrane region" description="Helical" evidence="8">
    <location>
        <begin position="303"/>
        <end position="326"/>
    </location>
</feature>
<evidence type="ECO:0000256" key="5">
    <source>
        <dbReference type="ARBA" id="ARBA00022989"/>
    </source>
</evidence>
<feature type="transmembrane region" description="Helical" evidence="8">
    <location>
        <begin position="94"/>
        <end position="111"/>
    </location>
</feature>
<keyword evidence="4" id="KW-1001">Plastid inner membrane</keyword>
<comment type="caution">
    <text evidence="9">The sequence shown here is derived from an EMBL/GenBank/DDBJ whole genome shotgun (WGS) entry which is preliminary data.</text>
</comment>
<dbReference type="PANTHER" id="PTHR42826">
    <property type="entry name" value="DICARBOXYLATE TRANSPORTER 2.1, CHLOROPLASTIC"/>
    <property type="match status" value="1"/>
</dbReference>
<feature type="transmembrane region" description="Helical" evidence="8">
    <location>
        <begin position="412"/>
        <end position="436"/>
    </location>
</feature>
<keyword evidence="10" id="KW-1185">Reference proteome</keyword>
<dbReference type="InterPro" id="IPR030676">
    <property type="entry name" value="CitT-rel"/>
</dbReference>
<name>A0A833QX03_9POAL</name>
<feature type="transmembrane region" description="Helical" evidence="8">
    <location>
        <begin position="356"/>
        <end position="373"/>
    </location>
</feature>
<reference evidence="9" key="1">
    <citation type="submission" date="2020-01" db="EMBL/GenBank/DDBJ databases">
        <title>Genome sequence of Kobresia littledalei, the first chromosome-level genome in the family Cyperaceae.</title>
        <authorList>
            <person name="Qu G."/>
        </authorList>
    </citation>
    <scope>NUCLEOTIDE SEQUENCE</scope>
    <source>
        <strain evidence="9">C.B.Clarke</strain>
        <tissue evidence="9">Leaf</tissue>
    </source>
</reference>
<feature type="transmembrane region" description="Helical" evidence="8">
    <location>
        <begin position="123"/>
        <end position="147"/>
    </location>
</feature>
<feature type="transmembrane region" description="Helical" evidence="8">
    <location>
        <begin position="442"/>
        <end position="464"/>
    </location>
</feature>
<organism evidence="9 10">
    <name type="scientific">Carex littledalei</name>
    <dbReference type="NCBI Taxonomy" id="544730"/>
    <lineage>
        <taxon>Eukaryota</taxon>
        <taxon>Viridiplantae</taxon>
        <taxon>Streptophyta</taxon>
        <taxon>Embryophyta</taxon>
        <taxon>Tracheophyta</taxon>
        <taxon>Spermatophyta</taxon>
        <taxon>Magnoliopsida</taxon>
        <taxon>Liliopsida</taxon>
        <taxon>Poales</taxon>
        <taxon>Cyperaceae</taxon>
        <taxon>Cyperoideae</taxon>
        <taxon>Cariceae</taxon>
        <taxon>Carex</taxon>
        <taxon>Carex subgen. Euthyceras</taxon>
    </lineage>
</organism>
<evidence type="ECO:0000256" key="2">
    <source>
        <dbReference type="ARBA" id="ARBA00007349"/>
    </source>
</evidence>
<evidence type="ECO:0000256" key="8">
    <source>
        <dbReference type="SAM" id="Phobius"/>
    </source>
</evidence>
<keyword evidence="6 8" id="KW-0472">Membrane</keyword>
<dbReference type="Pfam" id="PF00939">
    <property type="entry name" value="Na_sulph_symp"/>
    <property type="match status" value="1"/>
</dbReference>
<comment type="similarity">
    <text evidence="2">Belongs to the SLC13A/DASS transporter (TC 2.A.47) family. DIT1 subfamily.</text>
</comment>
<feature type="transmembrane region" description="Helical" evidence="8">
    <location>
        <begin position="159"/>
        <end position="183"/>
    </location>
</feature>
<keyword evidence="4" id="KW-0934">Plastid</keyword>
<gene>
    <name evidence="9" type="ORF">FCM35_KLT04563</name>
</gene>
<dbReference type="Proteomes" id="UP000623129">
    <property type="component" value="Unassembled WGS sequence"/>
</dbReference>
<proteinExistence type="inferred from homology"/>
<dbReference type="OrthoDB" id="1695362at2759"/>
<dbReference type="GO" id="GO:0009706">
    <property type="term" value="C:chloroplast inner membrane"/>
    <property type="evidence" value="ECO:0007669"/>
    <property type="project" value="UniProtKB-SubCell"/>
</dbReference>
<evidence type="ECO:0000313" key="9">
    <source>
        <dbReference type="EMBL" id="KAF3331209.1"/>
    </source>
</evidence>
<keyword evidence="3 8" id="KW-0812">Transmembrane</keyword>
<dbReference type="NCBIfam" id="TIGR00785">
    <property type="entry name" value="dass"/>
    <property type="match status" value="1"/>
</dbReference>
<dbReference type="InterPro" id="IPR001898">
    <property type="entry name" value="SLC13A/DASS"/>
</dbReference>
<feature type="transmembrane region" description="Helical" evidence="8">
    <location>
        <begin position="535"/>
        <end position="555"/>
    </location>
</feature>
<evidence type="ECO:0000256" key="3">
    <source>
        <dbReference type="ARBA" id="ARBA00022692"/>
    </source>
</evidence>
<protein>
    <submittedName>
        <fullName evidence="9">Dicarboxylate transporter 2.1</fullName>
    </submittedName>
</protein>
<accession>A0A833QX03</accession>
<evidence type="ECO:0000256" key="4">
    <source>
        <dbReference type="ARBA" id="ARBA00022780"/>
    </source>
</evidence>
<evidence type="ECO:0000256" key="6">
    <source>
        <dbReference type="ARBA" id="ARBA00023136"/>
    </source>
</evidence>
<evidence type="ECO:0000256" key="7">
    <source>
        <dbReference type="SAM" id="MobiDB-lite"/>
    </source>
</evidence>
<evidence type="ECO:0000313" key="10">
    <source>
        <dbReference type="Proteomes" id="UP000623129"/>
    </source>
</evidence>
<feature type="region of interest" description="Disordered" evidence="7">
    <location>
        <begin position="55"/>
        <end position="90"/>
    </location>
</feature>
<feature type="transmembrane region" description="Helical" evidence="8">
    <location>
        <begin position="379"/>
        <end position="400"/>
    </location>
</feature>
<comment type="subcellular location">
    <subcellularLocation>
        <location evidence="1">Plastid</location>
        <location evidence="1">Chloroplast inner membrane</location>
        <topology evidence="1">Multi-pass membrane protein</topology>
    </subcellularLocation>
</comment>
<feature type="transmembrane region" description="Helical" evidence="8">
    <location>
        <begin position="476"/>
        <end position="502"/>
    </location>
</feature>
<keyword evidence="5 8" id="KW-1133">Transmembrane helix</keyword>
<evidence type="ECO:0000256" key="1">
    <source>
        <dbReference type="ARBA" id="ARBA00004478"/>
    </source>
</evidence>
<dbReference type="AlphaFoldDB" id="A0A833QX03"/>
<dbReference type="EMBL" id="SWLB01000013">
    <property type="protein sequence ID" value="KAF3331209.1"/>
    <property type="molecule type" value="Genomic_DNA"/>
</dbReference>
<sequence>MESVAISRLLPSPLSHHCHLPPRSLHLSPPFSIAASASTSLRHRMSLHSITLPSLRRRTNSPFPPVHASSSTPPPPPPDPKTQSTKESPSGAKLVPLVISVGIGLAVRFLVPKPVEVTQQAWQLLAIFLSTIAGLVLSPLPVGAWAFIGLTASILTKTLSFAAAFSAFTNEVIWLIVISFFFARGFVKTGLGDRIATYFVKWLGKSTLGLSYGLTFSEALIAPAMPSTTARAGGVFLPIIKSLSLSAGSKPGDPSAKKLGSYLVQSQFQSAGNSSALFLTAAAQNLLCLKLAEELGVKIANPWVAWFKAASLPAIVSLIAVPYVLYKIFPPETKDTPEAPALAAKKLEQMGPVTKNEWVMIGTMLLAVSLWVFGDAIGVPSVVAAMLGLSILLLLGVLNWDDCLSEKSAWDTLAWFAVLVGMAGQLTNLGIVSWMSSFVAKFLASFSLSWPAAFGMLQASYFFLHYVFASQTGHVGALYSAFLAMHLASGVPGVLSAFALAFNTNLFGALTHYSSGQAAVYFGAGYVELPDVFKIGFISAMLNVLIWVVVGTFWWKFLGLY</sequence>